<dbReference type="PANTHER" id="PTHR45296">
    <property type="entry name" value="TRANSDUCIN/WD40 REPEAT-LIKE SUPERFAMILY PROTEIN"/>
    <property type="match status" value="1"/>
</dbReference>
<dbReference type="InterPro" id="IPR036322">
    <property type="entry name" value="WD40_repeat_dom_sf"/>
</dbReference>
<dbReference type="OrthoDB" id="2161379at2759"/>
<evidence type="ECO:0000313" key="1">
    <source>
        <dbReference type="EMBL" id="GER24519.1"/>
    </source>
</evidence>
<name>A0A5A7NV58_STRAF</name>
<protein>
    <submittedName>
        <fullName evidence="1">Transducin/WD40 repeat-like superfamily protein</fullName>
    </submittedName>
</protein>
<organism evidence="1 2">
    <name type="scientific">Striga asiatica</name>
    <name type="common">Asiatic witchweed</name>
    <name type="synonym">Buchnera asiatica</name>
    <dbReference type="NCBI Taxonomy" id="4170"/>
    <lineage>
        <taxon>Eukaryota</taxon>
        <taxon>Viridiplantae</taxon>
        <taxon>Streptophyta</taxon>
        <taxon>Embryophyta</taxon>
        <taxon>Tracheophyta</taxon>
        <taxon>Spermatophyta</taxon>
        <taxon>Magnoliopsida</taxon>
        <taxon>eudicotyledons</taxon>
        <taxon>Gunneridae</taxon>
        <taxon>Pentapetalae</taxon>
        <taxon>asterids</taxon>
        <taxon>lamiids</taxon>
        <taxon>Lamiales</taxon>
        <taxon>Orobanchaceae</taxon>
        <taxon>Buchnereae</taxon>
        <taxon>Striga</taxon>
    </lineage>
</organism>
<dbReference type="Gene3D" id="2.130.10.10">
    <property type="entry name" value="YVTN repeat-like/Quinoprotein amine dehydrogenase"/>
    <property type="match status" value="1"/>
</dbReference>
<gene>
    <name evidence="1" type="ORF">STAS_00056</name>
</gene>
<sequence length="172" mass="18936">MAEPRRLRGHNAAATCCLASLSRPGVIVTAAEDGIACWYDLRCKDVLFTANVGNGSPVSSLCFKPGNEDIIYVSAGNEVKCFDLHMIASWKHLGCYNYNKDEINQIACHSKSSFLAAPDDSGDVKVYHFFSDLVFVSALIIQLVLCTHWCGVSNCAGQFRCETVKTCFLRRN</sequence>
<accession>A0A5A7NV58</accession>
<reference evidence="2" key="1">
    <citation type="journal article" date="2019" name="Curr. Biol.">
        <title>Genome Sequence of Striga asiatica Provides Insight into the Evolution of Plant Parasitism.</title>
        <authorList>
            <person name="Yoshida S."/>
            <person name="Kim S."/>
            <person name="Wafula E.K."/>
            <person name="Tanskanen J."/>
            <person name="Kim Y.M."/>
            <person name="Honaas L."/>
            <person name="Yang Z."/>
            <person name="Spallek T."/>
            <person name="Conn C.E."/>
            <person name="Ichihashi Y."/>
            <person name="Cheong K."/>
            <person name="Cui S."/>
            <person name="Der J.P."/>
            <person name="Gundlach H."/>
            <person name="Jiao Y."/>
            <person name="Hori C."/>
            <person name="Ishida J.K."/>
            <person name="Kasahara H."/>
            <person name="Kiba T."/>
            <person name="Kim M.S."/>
            <person name="Koo N."/>
            <person name="Laohavisit A."/>
            <person name="Lee Y.H."/>
            <person name="Lumba S."/>
            <person name="McCourt P."/>
            <person name="Mortimer J.C."/>
            <person name="Mutuku J.M."/>
            <person name="Nomura T."/>
            <person name="Sasaki-Sekimoto Y."/>
            <person name="Seto Y."/>
            <person name="Wang Y."/>
            <person name="Wakatake T."/>
            <person name="Sakakibara H."/>
            <person name="Demura T."/>
            <person name="Yamaguchi S."/>
            <person name="Yoneyama K."/>
            <person name="Manabe R.I."/>
            <person name="Nelson D.C."/>
            <person name="Schulman A.H."/>
            <person name="Timko M.P."/>
            <person name="dePamphilis C.W."/>
            <person name="Choi D."/>
            <person name="Shirasu K."/>
        </authorList>
    </citation>
    <scope>NUCLEOTIDE SEQUENCE [LARGE SCALE GENOMIC DNA]</scope>
    <source>
        <strain evidence="2">cv. UVA1</strain>
    </source>
</reference>
<dbReference type="SUPFAM" id="SSF50978">
    <property type="entry name" value="WD40 repeat-like"/>
    <property type="match status" value="1"/>
</dbReference>
<dbReference type="EMBL" id="BKCP01000001">
    <property type="protein sequence ID" value="GER24519.1"/>
    <property type="molecule type" value="Genomic_DNA"/>
</dbReference>
<dbReference type="PANTHER" id="PTHR45296:SF1">
    <property type="entry name" value="TRANSDUCIN_WD40 REPEAT-LIKE SUPERFAMILY PROTEIN"/>
    <property type="match status" value="1"/>
</dbReference>
<proteinExistence type="predicted"/>
<dbReference type="Proteomes" id="UP000325081">
    <property type="component" value="Unassembled WGS sequence"/>
</dbReference>
<keyword evidence="2" id="KW-1185">Reference proteome</keyword>
<evidence type="ECO:0000313" key="2">
    <source>
        <dbReference type="Proteomes" id="UP000325081"/>
    </source>
</evidence>
<dbReference type="AlphaFoldDB" id="A0A5A7NV58"/>
<dbReference type="InterPro" id="IPR015943">
    <property type="entry name" value="WD40/YVTN_repeat-like_dom_sf"/>
</dbReference>
<comment type="caution">
    <text evidence="1">The sequence shown here is derived from an EMBL/GenBank/DDBJ whole genome shotgun (WGS) entry which is preliminary data.</text>
</comment>